<dbReference type="EMBL" id="CAUEEQ010008806">
    <property type="protein sequence ID" value="CAJ0932688.1"/>
    <property type="molecule type" value="Genomic_DNA"/>
</dbReference>
<evidence type="ECO:0000256" key="1">
    <source>
        <dbReference type="SAM" id="MobiDB-lite"/>
    </source>
</evidence>
<feature type="region of interest" description="Disordered" evidence="1">
    <location>
        <begin position="1"/>
        <end position="22"/>
    </location>
</feature>
<evidence type="ECO:0000313" key="2">
    <source>
        <dbReference type="EMBL" id="CAJ0932688.1"/>
    </source>
</evidence>
<gene>
    <name evidence="2" type="ORF">RIMI_LOCUS5216346</name>
</gene>
<protein>
    <submittedName>
        <fullName evidence="2">Uncharacterized protein</fullName>
    </submittedName>
</protein>
<sequence>MENHQGSHMERSANGHRDGRRFTVTDEGDGLRFTLETHLLWQQVGAGQEMTRTRWRRNFRFLHSPRRVSRLAFHRWSALGVTYVGAGQEMTRTRWRRNFRFLHSPRRVSRLVFHRWSALGVTLCRRPGVCDAHKKS</sequence>
<dbReference type="Proteomes" id="UP001176940">
    <property type="component" value="Unassembled WGS sequence"/>
</dbReference>
<keyword evidence="3" id="KW-1185">Reference proteome</keyword>
<evidence type="ECO:0000313" key="3">
    <source>
        <dbReference type="Proteomes" id="UP001176940"/>
    </source>
</evidence>
<organism evidence="2 3">
    <name type="scientific">Ranitomeya imitator</name>
    <name type="common">mimic poison frog</name>
    <dbReference type="NCBI Taxonomy" id="111125"/>
    <lineage>
        <taxon>Eukaryota</taxon>
        <taxon>Metazoa</taxon>
        <taxon>Chordata</taxon>
        <taxon>Craniata</taxon>
        <taxon>Vertebrata</taxon>
        <taxon>Euteleostomi</taxon>
        <taxon>Amphibia</taxon>
        <taxon>Batrachia</taxon>
        <taxon>Anura</taxon>
        <taxon>Neobatrachia</taxon>
        <taxon>Hyloidea</taxon>
        <taxon>Dendrobatidae</taxon>
        <taxon>Dendrobatinae</taxon>
        <taxon>Ranitomeya</taxon>
    </lineage>
</organism>
<proteinExistence type="predicted"/>
<name>A0ABN9L7D1_9NEOB</name>
<comment type="caution">
    <text evidence="2">The sequence shown here is derived from an EMBL/GenBank/DDBJ whole genome shotgun (WGS) entry which is preliminary data.</text>
</comment>
<accession>A0ABN9L7D1</accession>
<reference evidence="2" key="1">
    <citation type="submission" date="2023-07" db="EMBL/GenBank/DDBJ databases">
        <authorList>
            <person name="Stuckert A."/>
        </authorList>
    </citation>
    <scope>NUCLEOTIDE SEQUENCE</scope>
</reference>